<keyword evidence="2" id="KW-0285">Flavoprotein</keyword>
<evidence type="ECO:0000256" key="2">
    <source>
        <dbReference type="ARBA" id="ARBA00022630"/>
    </source>
</evidence>
<dbReference type="Gene3D" id="3.50.50.100">
    <property type="match status" value="1"/>
</dbReference>
<evidence type="ECO:0000256" key="3">
    <source>
        <dbReference type="ARBA" id="ARBA00022827"/>
    </source>
</evidence>
<dbReference type="InterPro" id="IPR036188">
    <property type="entry name" value="FAD/NAD-bd_sf"/>
</dbReference>
<dbReference type="InterPro" id="IPR023753">
    <property type="entry name" value="FAD/NAD-binding_dom"/>
</dbReference>
<protein>
    <submittedName>
        <fullName evidence="6">Apoptosis-inducing factor 2</fullName>
    </submittedName>
</protein>
<dbReference type="GO" id="GO:0005737">
    <property type="term" value="C:cytoplasm"/>
    <property type="evidence" value="ECO:0007669"/>
    <property type="project" value="TreeGrafter"/>
</dbReference>
<reference evidence="6 7" key="1">
    <citation type="submission" date="2017-12" db="EMBL/GenBank/DDBJ databases">
        <title>Sequencing, de novo assembly and annotation of complete genome of a new Thraustochytrid species, strain FCC1311.</title>
        <authorList>
            <person name="Sedici K."/>
            <person name="Godart F."/>
            <person name="Aiese Cigliano R."/>
            <person name="Sanseverino W."/>
            <person name="Barakat M."/>
            <person name="Ortet P."/>
            <person name="Marechal E."/>
            <person name="Cagnac O."/>
            <person name="Amato A."/>
        </authorList>
    </citation>
    <scope>NUCLEOTIDE SEQUENCE [LARGE SCALE GENOMIC DNA]</scope>
</reference>
<feature type="domain" description="FAD/NAD(P)-binding" evidence="5">
    <location>
        <begin position="3"/>
        <end position="293"/>
    </location>
</feature>
<name>A0A2R5G2K6_9STRA</name>
<comment type="similarity">
    <text evidence="1">Belongs to the FAD-dependent oxidoreductase family.</text>
</comment>
<dbReference type="PANTHER" id="PTHR43735">
    <property type="entry name" value="APOPTOSIS-INDUCING FACTOR 1"/>
    <property type="match status" value="1"/>
</dbReference>
<dbReference type="AlphaFoldDB" id="A0A2R5G2K6"/>
<evidence type="ECO:0000313" key="6">
    <source>
        <dbReference type="EMBL" id="GBG25230.1"/>
    </source>
</evidence>
<evidence type="ECO:0000313" key="7">
    <source>
        <dbReference type="Proteomes" id="UP000241890"/>
    </source>
</evidence>
<dbReference type="PRINTS" id="PR00469">
    <property type="entry name" value="PNDRDTASEII"/>
</dbReference>
<dbReference type="Proteomes" id="UP000241890">
    <property type="component" value="Unassembled WGS sequence"/>
</dbReference>
<evidence type="ECO:0000256" key="4">
    <source>
        <dbReference type="ARBA" id="ARBA00023002"/>
    </source>
</evidence>
<dbReference type="SUPFAM" id="SSF51905">
    <property type="entry name" value="FAD/NAD(P)-binding domain"/>
    <property type="match status" value="1"/>
</dbReference>
<dbReference type="GO" id="GO:0050660">
    <property type="term" value="F:flavin adenine dinucleotide binding"/>
    <property type="evidence" value="ECO:0007669"/>
    <property type="project" value="TreeGrafter"/>
</dbReference>
<organism evidence="6 7">
    <name type="scientific">Hondaea fermentalgiana</name>
    <dbReference type="NCBI Taxonomy" id="2315210"/>
    <lineage>
        <taxon>Eukaryota</taxon>
        <taxon>Sar</taxon>
        <taxon>Stramenopiles</taxon>
        <taxon>Bigyra</taxon>
        <taxon>Labyrinthulomycetes</taxon>
        <taxon>Thraustochytrida</taxon>
        <taxon>Thraustochytriidae</taxon>
        <taxon>Hondaea</taxon>
    </lineage>
</organism>
<dbReference type="InParanoid" id="A0A2R5G2K6"/>
<accession>A0A2R5G2K6</accession>
<comment type="caution">
    <text evidence="6">The sequence shown here is derived from an EMBL/GenBank/DDBJ whole genome shotgun (WGS) entry which is preliminary data.</text>
</comment>
<keyword evidence="3" id="KW-0274">FAD</keyword>
<gene>
    <name evidence="6" type="ORF">FCC1311_014472</name>
</gene>
<proteinExistence type="inferred from homology"/>
<evidence type="ECO:0000256" key="1">
    <source>
        <dbReference type="ARBA" id="ARBA00006442"/>
    </source>
</evidence>
<keyword evidence="7" id="KW-1185">Reference proteome</keyword>
<dbReference type="Pfam" id="PF07992">
    <property type="entry name" value="Pyr_redox_2"/>
    <property type="match status" value="1"/>
</dbReference>
<dbReference type="EMBL" id="BEYU01000012">
    <property type="protein sequence ID" value="GBG25230.1"/>
    <property type="molecule type" value="Genomic_DNA"/>
</dbReference>
<dbReference type="OrthoDB" id="202203at2759"/>
<dbReference type="PANTHER" id="PTHR43735:SF3">
    <property type="entry name" value="FERROPTOSIS SUPPRESSOR PROTEIN 1"/>
    <property type="match status" value="1"/>
</dbReference>
<sequence length="378" mass="39483">MGKKVVVLGAGYGGTGVAAALDKQAKAADLELTVVDMRENMVHKLGGLRAAVDSTWVDKILVPRDKLLRNGGQVVSDAVVSVGDADVTLASGETLPYDFLVVATGAHSNSPGEPGSDVQTAGELRNHFASNRAAIEAASKIAIIGGGVVGVELSGEIKHSFPDKEVTIIHSQDTFVSASVPPLPASFQRRIKKQMDKMGIKYVLGSKAEIDLAEFQGQVVVPGSRTIRTASGQEVETDLMILAVGTTPNSGAFPEAWRNTQGLIKVNEHLQVLDGDSAIPNVFALGDVCDVGENKMAYYTGLQVPVVVKNLLAVAAGKASPKKYSPHASSPFMVVPLGPKGGNMATPLGTFGPFLTSTVKGKGLFLDLAWGPNHVKAP</sequence>
<evidence type="ECO:0000259" key="5">
    <source>
        <dbReference type="Pfam" id="PF07992"/>
    </source>
</evidence>
<keyword evidence="4" id="KW-0560">Oxidoreductase</keyword>
<dbReference type="GO" id="GO:0004174">
    <property type="term" value="F:electron-transferring-flavoprotein dehydrogenase activity"/>
    <property type="evidence" value="ECO:0007669"/>
    <property type="project" value="TreeGrafter"/>
</dbReference>
<dbReference type="PRINTS" id="PR00368">
    <property type="entry name" value="FADPNR"/>
</dbReference>